<name>A0A6G4X505_9ACTN</name>
<reference evidence="2 3" key="1">
    <citation type="submission" date="2020-02" db="EMBL/GenBank/DDBJ databases">
        <title>Whole-genome analyses of novel actinobacteria.</title>
        <authorList>
            <person name="Sahin N."/>
            <person name="Tatar D."/>
        </authorList>
    </citation>
    <scope>NUCLEOTIDE SEQUENCE [LARGE SCALE GENOMIC DNA]</scope>
    <source>
        <strain evidence="2 3">SB3404</strain>
    </source>
</reference>
<keyword evidence="3" id="KW-1185">Reference proteome</keyword>
<sequence length="99" mass="11012">MLAATPPHGPSPRRFEPRAYVVDESTARESPSEPAWTGRVQRVLSDGSYLLITETGYQWRAGARDVRAATDAERAVYEAKLARLKRERAALTERLSGRG</sequence>
<evidence type="ECO:0000313" key="2">
    <source>
        <dbReference type="EMBL" id="NGO72605.1"/>
    </source>
</evidence>
<feature type="coiled-coil region" evidence="1">
    <location>
        <begin position="67"/>
        <end position="94"/>
    </location>
</feature>
<dbReference type="Proteomes" id="UP000477722">
    <property type="component" value="Unassembled WGS sequence"/>
</dbReference>
<dbReference type="EMBL" id="JAAKZZ010000496">
    <property type="protein sequence ID" value="NGO72605.1"/>
    <property type="molecule type" value="Genomic_DNA"/>
</dbReference>
<protein>
    <submittedName>
        <fullName evidence="2">Uncharacterized protein</fullName>
    </submittedName>
</protein>
<gene>
    <name evidence="2" type="ORF">G5C65_30465</name>
</gene>
<keyword evidence="1" id="KW-0175">Coiled coil</keyword>
<dbReference type="AlphaFoldDB" id="A0A6G4X505"/>
<proteinExistence type="predicted"/>
<organism evidence="2 3">
    <name type="scientific">Streptomyces boncukensis</name>
    <dbReference type="NCBI Taxonomy" id="2711219"/>
    <lineage>
        <taxon>Bacteria</taxon>
        <taxon>Bacillati</taxon>
        <taxon>Actinomycetota</taxon>
        <taxon>Actinomycetes</taxon>
        <taxon>Kitasatosporales</taxon>
        <taxon>Streptomycetaceae</taxon>
        <taxon>Streptomyces</taxon>
    </lineage>
</organism>
<comment type="caution">
    <text evidence="2">The sequence shown here is derived from an EMBL/GenBank/DDBJ whole genome shotgun (WGS) entry which is preliminary data.</text>
</comment>
<evidence type="ECO:0000313" key="3">
    <source>
        <dbReference type="Proteomes" id="UP000477722"/>
    </source>
</evidence>
<evidence type="ECO:0000256" key="1">
    <source>
        <dbReference type="SAM" id="Coils"/>
    </source>
</evidence>
<accession>A0A6G4X505</accession>
<feature type="non-terminal residue" evidence="2">
    <location>
        <position position="99"/>
    </location>
</feature>